<proteinExistence type="predicted"/>
<dbReference type="PANTHER" id="PTHR43157">
    <property type="entry name" value="PHOSPHATIDYLINOSITOL-GLYCAN BIOSYNTHESIS CLASS F PROTEIN-RELATED"/>
    <property type="match status" value="1"/>
</dbReference>
<evidence type="ECO:0000256" key="1">
    <source>
        <dbReference type="ARBA" id="ARBA00023002"/>
    </source>
</evidence>
<reference evidence="2" key="1">
    <citation type="submission" date="2016-03" db="EMBL/GenBank/DDBJ databases">
        <authorList>
            <person name="Ploux O."/>
        </authorList>
    </citation>
    <scope>NUCLEOTIDE SEQUENCE</scope>
    <source>
        <strain evidence="2">UC1</strain>
    </source>
</reference>
<dbReference type="Gene3D" id="3.40.50.720">
    <property type="entry name" value="NAD(P)-binding Rossmann-like Domain"/>
    <property type="match status" value="1"/>
</dbReference>
<accession>A0A1Y5P1A2</accession>
<dbReference type="PRINTS" id="PR00081">
    <property type="entry name" value="GDHRDH"/>
</dbReference>
<dbReference type="SUPFAM" id="SSF51735">
    <property type="entry name" value="NAD(P)-binding Rossmann-fold domains"/>
    <property type="match status" value="1"/>
</dbReference>
<organism evidence="2">
    <name type="scientific">uncultured Microbacterium sp</name>
    <dbReference type="NCBI Taxonomy" id="191216"/>
    <lineage>
        <taxon>Bacteria</taxon>
        <taxon>Bacillati</taxon>
        <taxon>Actinomycetota</taxon>
        <taxon>Actinomycetes</taxon>
        <taxon>Micrococcales</taxon>
        <taxon>Microbacteriaceae</taxon>
        <taxon>Microbacterium</taxon>
        <taxon>environmental samples</taxon>
    </lineage>
</organism>
<dbReference type="PANTHER" id="PTHR43157:SF31">
    <property type="entry name" value="PHOSPHATIDYLINOSITOL-GLYCAN BIOSYNTHESIS CLASS F PROTEIN"/>
    <property type="match status" value="1"/>
</dbReference>
<dbReference type="AlphaFoldDB" id="A0A1Y5P1A2"/>
<dbReference type="GO" id="GO:0016491">
    <property type="term" value="F:oxidoreductase activity"/>
    <property type="evidence" value="ECO:0007669"/>
    <property type="project" value="UniProtKB-KW"/>
</dbReference>
<sequence length="280" mass="29829">MPRTIIITGASDGIGAASARQLHDAGEEVVVVGRDPRKTAAVADALGVASFVADYSDLAQVRALAAALLGAYPRIDVLVNNAGGIFGDRSLTADGHEVTFQVNHLGGFLLTALLRDRLLESRATVIQTSSEAARRFSRFDVDDLESTRRYSASTAYGNAKLANILFTKELHRRFGDAGINAVAFHPGLIASGFSAAARGAWRFLYTSPLTARLLSSAEVGGSRLTWLALGKPGVDWEPGGFYSNNRPARTHPLAGDPLVAKKLWERSAEMVDLSENVAGH</sequence>
<dbReference type="InterPro" id="IPR002347">
    <property type="entry name" value="SDR_fam"/>
</dbReference>
<protein>
    <submittedName>
        <fullName evidence="2">Dehydrogenase with different specificities</fullName>
    </submittedName>
</protein>
<keyword evidence="1" id="KW-0560">Oxidoreductase</keyword>
<name>A0A1Y5P1A2_9MICO</name>
<dbReference type="EMBL" id="FLQR01000007">
    <property type="protein sequence ID" value="SBS72466.1"/>
    <property type="molecule type" value="Genomic_DNA"/>
</dbReference>
<evidence type="ECO:0000313" key="2">
    <source>
        <dbReference type="EMBL" id="SBS72466.1"/>
    </source>
</evidence>
<dbReference type="InterPro" id="IPR036291">
    <property type="entry name" value="NAD(P)-bd_dom_sf"/>
</dbReference>
<gene>
    <name evidence="2" type="ORF">MIPYR_30029</name>
</gene>
<dbReference type="Pfam" id="PF00106">
    <property type="entry name" value="adh_short"/>
    <property type="match status" value="1"/>
</dbReference>
<dbReference type="RefSeq" id="WP_295575744.1">
    <property type="nucleotide sequence ID" value="NZ_FLQR01000007.1"/>
</dbReference>